<proteinExistence type="inferred from homology"/>
<dbReference type="SUPFAM" id="SSF53335">
    <property type="entry name" value="S-adenosyl-L-methionine-dependent methyltransferases"/>
    <property type="match status" value="1"/>
</dbReference>
<dbReference type="InterPro" id="IPR030374">
    <property type="entry name" value="PABS"/>
</dbReference>
<evidence type="ECO:0000313" key="6">
    <source>
        <dbReference type="EMBL" id="GAA0747833.1"/>
    </source>
</evidence>
<dbReference type="RefSeq" id="WP_141284375.1">
    <property type="nucleotide sequence ID" value="NZ_BAAAEW010000007.1"/>
</dbReference>
<dbReference type="CDD" id="cd02440">
    <property type="entry name" value="AdoMet_MTases"/>
    <property type="match status" value="1"/>
</dbReference>
<dbReference type="PANTHER" id="PTHR43317">
    <property type="entry name" value="THERMOSPERMINE SYNTHASE ACAULIS5"/>
    <property type="match status" value="1"/>
</dbReference>
<keyword evidence="2 4" id="KW-0808">Transferase</keyword>
<dbReference type="Gene3D" id="3.40.50.150">
    <property type="entry name" value="Vaccinia Virus protein VP39"/>
    <property type="match status" value="1"/>
</dbReference>
<organism evidence="6 7">
    <name type="scientific">Ideonella azotifigens</name>
    <dbReference type="NCBI Taxonomy" id="513160"/>
    <lineage>
        <taxon>Bacteria</taxon>
        <taxon>Pseudomonadati</taxon>
        <taxon>Pseudomonadota</taxon>
        <taxon>Betaproteobacteria</taxon>
        <taxon>Burkholderiales</taxon>
        <taxon>Sphaerotilaceae</taxon>
        <taxon>Ideonella</taxon>
    </lineage>
</organism>
<feature type="active site" description="Proton acceptor" evidence="4">
    <location>
        <position position="136"/>
    </location>
</feature>
<reference evidence="6 7" key="1">
    <citation type="journal article" date="2019" name="Int. J. Syst. Evol. Microbiol.">
        <title>The Global Catalogue of Microorganisms (GCM) 10K type strain sequencing project: providing services to taxonomists for standard genome sequencing and annotation.</title>
        <authorList>
            <consortium name="The Broad Institute Genomics Platform"/>
            <consortium name="The Broad Institute Genome Sequencing Center for Infectious Disease"/>
            <person name="Wu L."/>
            <person name="Ma J."/>
        </authorList>
    </citation>
    <scope>NUCLEOTIDE SEQUENCE [LARGE SCALE GENOMIC DNA]</scope>
    <source>
        <strain evidence="6 7">JCM 15503</strain>
    </source>
</reference>
<protein>
    <recommendedName>
        <fullName evidence="5">PABS domain-containing protein</fullName>
    </recommendedName>
</protein>
<evidence type="ECO:0000256" key="4">
    <source>
        <dbReference type="PROSITE-ProRule" id="PRU00354"/>
    </source>
</evidence>
<sequence>MPETQESAQFVKPFVYESLSSKALHFSICEIQSRMLIQDPHALDLEYTRTMMGFLLFNPDPESIAMIGLGGGSLAKFCYRHLPRARIQVVEINPHVIALRDEFHVPPNDERFTVLRGDGAQFVRLRATRPDVLMVDGFDSQGQPARLSSQRFYDDCAKMLQPDGIMVVNLHYGHISYDKHLERIRRSFNDAVLVVDDGELSNSIVFARKGHPFEQLPPGIIRPPKNLDVVAAKQLLAAFALIASALKD</sequence>
<evidence type="ECO:0000313" key="7">
    <source>
        <dbReference type="Proteomes" id="UP001500279"/>
    </source>
</evidence>
<dbReference type="Pfam" id="PF01564">
    <property type="entry name" value="Spermine_synth"/>
    <property type="match status" value="1"/>
</dbReference>
<evidence type="ECO:0000256" key="2">
    <source>
        <dbReference type="ARBA" id="ARBA00022679"/>
    </source>
</evidence>
<comment type="caution">
    <text evidence="6">The sequence shown here is derived from an EMBL/GenBank/DDBJ whole genome shotgun (WGS) entry which is preliminary data.</text>
</comment>
<keyword evidence="3 4" id="KW-0620">Polyamine biosynthesis</keyword>
<dbReference type="InterPro" id="IPR029063">
    <property type="entry name" value="SAM-dependent_MTases_sf"/>
</dbReference>
<dbReference type="EMBL" id="BAAAEW010000007">
    <property type="protein sequence ID" value="GAA0747833.1"/>
    <property type="molecule type" value="Genomic_DNA"/>
</dbReference>
<evidence type="ECO:0000256" key="1">
    <source>
        <dbReference type="ARBA" id="ARBA00007867"/>
    </source>
</evidence>
<accession>A0ABN1JWD0</accession>
<dbReference type="Proteomes" id="UP001500279">
    <property type="component" value="Unassembled WGS sequence"/>
</dbReference>
<keyword evidence="7" id="KW-1185">Reference proteome</keyword>
<dbReference type="PANTHER" id="PTHR43317:SF1">
    <property type="entry name" value="THERMOSPERMINE SYNTHASE ACAULIS5"/>
    <property type="match status" value="1"/>
</dbReference>
<dbReference type="PROSITE" id="PS51006">
    <property type="entry name" value="PABS_2"/>
    <property type="match status" value="1"/>
</dbReference>
<evidence type="ECO:0000256" key="3">
    <source>
        <dbReference type="ARBA" id="ARBA00023115"/>
    </source>
</evidence>
<evidence type="ECO:0000259" key="5">
    <source>
        <dbReference type="PROSITE" id="PS51006"/>
    </source>
</evidence>
<gene>
    <name evidence="6" type="ORF">GCM10009107_16720</name>
</gene>
<comment type="similarity">
    <text evidence="1">Belongs to the spermidine/spermine synthase family.</text>
</comment>
<feature type="domain" description="PABS" evidence="5">
    <location>
        <begin position="1"/>
        <end position="225"/>
    </location>
</feature>
<name>A0ABN1JWD0_9BURK</name>